<feature type="compositionally biased region" description="Basic and acidic residues" evidence="7">
    <location>
        <begin position="301"/>
        <end position="310"/>
    </location>
</feature>
<feature type="coiled-coil region" evidence="6">
    <location>
        <begin position="16"/>
        <end position="43"/>
    </location>
</feature>
<dbReference type="EMBL" id="WHWB01033657">
    <property type="protein sequence ID" value="KAJ7418406.1"/>
    <property type="molecule type" value="Genomic_DNA"/>
</dbReference>
<dbReference type="InterPro" id="IPR033308">
    <property type="entry name" value="PGAP5/Cdc1/Ted1"/>
</dbReference>
<sequence>MALPAVHRCLQLSDENEQLVKKVKKLYIKNKELEKNLGLIQEKLHLQQFIRACGTSRELLHMYNELQKRYIKQSKTNKEQSEAIKNLTIKIHELEHNLQEQRQRIEQLECKKVSWKTSAVSGKRSRTSERGITSHRDISEEKESCCSEYLELLLKEIKKLKKENGKLSAEKRALKNELAGLDKAWTDDVRRFRKMFRYPVSTELVVIVGNHDIGFHYEMTTYKVNRFEQVFNLTSGKLITRKGINFVLVNSVAMEGDGCAVCRASEAKLVALSHRLNCSLQHYPLYRKSDAECSGEDSAPPEEKNIPFKEKYDVLSQEASQKV</sequence>
<name>A0ABQ9DCG5_9PASS</name>
<evidence type="ECO:0000256" key="6">
    <source>
        <dbReference type="SAM" id="Coils"/>
    </source>
</evidence>
<evidence type="ECO:0000256" key="5">
    <source>
        <dbReference type="ARBA" id="ARBA00023211"/>
    </source>
</evidence>
<keyword evidence="9" id="KW-1185">Reference proteome</keyword>
<evidence type="ECO:0000256" key="4">
    <source>
        <dbReference type="ARBA" id="ARBA00023136"/>
    </source>
</evidence>
<evidence type="ECO:0000256" key="2">
    <source>
        <dbReference type="ARBA" id="ARBA00022723"/>
    </source>
</evidence>
<comment type="cofactor">
    <cofactor evidence="1">
        <name>Mn(2+)</name>
        <dbReference type="ChEBI" id="CHEBI:29035"/>
    </cofactor>
</comment>
<evidence type="ECO:0000313" key="9">
    <source>
        <dbReference type="Proteomes" id="UP001145742"/>
    </source>
</evidence>
<keyword evidence="5" id="KW-0464">Manganese</keyword>
<feature type="coiled-coil region" evidence="6">
    <location>
        <begin position="150"/>
        <end position="184"/>
    </location>
</feature>
<comment type="caution">
    <text evidence="8">The sequence shown here is derived from an EMBL/GenBank/DDBJ whole genome shotgun (WGS) entry which is preliminary data.</text>
</comment>
<keyword evidence="2" id="KW-0479">Metal-binding</keyword>
<evidence type="ECO:0000256" key="7">
    <source>
        <dbReference type="SAM" id="MobiDB-lite"/>
    </source>
</evidence>
<keyword evidence="6" id="KW-0175">Coiled coil</keyword>
<feature type="coiled-coil region" evidence="6">
    <location>
        <begin position="77"/>
        <end position="118"/>
    </location>
</feature>
<keyword evidence="3" id="KW-0378">Hydrolase</keyword>
<dbReference type="Proteomes" id="UP001145742">
    <property type="component" value="Unassembled WGS sequence"/>
</dbReference>
<feature type="region of interest" description="Disordered" evidence="7">
    <location>
        <begin position="291"/>
        <end position="310"/>
    </location>
</feature>
<organism evidence="8 9">
    <name type="scientific">Willisornis vidua</name>
    <name type="common">Xingu scale-backed antbird</name>
    <dbReference type="NCBI Taxonomy" id="1566151"/>
    <lineage>
        <taxon>Eukaryota</taxon>
        <taxon>Metazoa</taxon>
        <taxon>Chordata</taxon>
        <taxon>Craniata</taxon>
        <taxon>Vertebrata</taxon>
        <taxon>Euteleostomi</taxon>
        <taxon>Archelosauria</taxon>
        <taxon>Archosauria</taxon>
        <taxon>Dinosauria</taxon>
        <taxon>Saurischia</taxon>
        <taxon>Theropoda</taxon>
        <taxon>Coelurosauria</taxon>
        <taxon>Aves</taxon>
        <taxon>Neognathae</taxon>
        <taxon>Neoaves</taxon>
        <taxon>Telluraves</taxon>
        <taxon>Australaves</taxon>
        <taxon>Passeriformes</taxon>
        <taxon>Thamnophilidae</taxon>
        <taxon>Willisornis</taxon>
    </lineage>
</organism>
<protein>
    <submittedName>
        <fullName evidence="8">Uncharacterized protein</fullName>
    </submittedName>
</protein>
<evidence type="ECO:0000313" key="8">
    <source>
        <dbReference type="EMBL" id="KAJ7418406.1"/>
    </source>
</evidence>
<accession>A0ABQ9DCG5</accession>
<evidence type="ECO:0000256" key="1">
    <source>
        <dbReference type="ARBA" id="ARBA00001936"/>
    </source>
</evidence>
<dbReference type="InterPro" id="IPR029052">
    <property type="entry name" value="Metallo-depent_PP-like"/>
</dbReference>
<gene>
    <name evidence="8" type="ORF">WISP_59371</name>
</gene>
<dbReference type="PANTHER" id="PTHR13315">
    <property type="entry name" value="METALLO PHOSPHOESTERASE RELATED"/>
    <property type="match status" value="1"/>
</dbReference>
<proteinExistence type="predicted"/>
<reference evidence="8" key="1">
    <citation type="submission" date="2019-10" db="EMBL/GenBank/DDBJ databases">
        <authorList>
            <person name="Soares A.E.R."/>
            <person name="Aleixo A."/>
            <person name="Schneider P."/>
            <person name="Miyaki C.Y."/>
            <person name="Schneider M.P."/>
            <person name="Mello C."/>
            <person name="Vasconcelos A.T.R."/>
        </authorList>
    </citation>
    <scope>NUCLEOTIDE SEQUENCE</scope>
    <source>
        <tissue evidence="8">Muscle</tissue>
    </source>
</reference>
<evidence type="ECO:0000256" key="3">
    <source>
        <dbReference type="ARBA" id="ARBA00022801"/>
    </source>
</evidence>
<keyword evidence="4" id="KW-0472">Membrane</keyword>
<dbReference type="PANTHER" id="PTHR13315:SF0">
    <property type="entry name" value="METALLOPHOSPHOESTERASE 1"/>
    <property type="match status" value="1"/>
</dbReference>
<dbReference type="SUPFAM" id="SSF56300">
    <property type="entry name" value="Metallo-dependent phosphatases"/>
    <property type="match status" value="1"/>
</dbReference>